<proteinExistence type="predicted"/>
<evidence type="ECO:0000313" key="2">
    <source>
        <dbReference type="Proteomes" id="UP001216638"/>
    </source>
</evidence>
<dbReference type="Proteomes" id="UP001216638">
    <property type="component" value="Chromosome 2"/>
</dbReference>
<reference evidence="1" key="1">
    <citation type="submission" date="2023-03" db="EMBL/GenBank/DDBJ databases">
        <title>Mating type loci evolution in Malassezia.</title>
        <authorList>
            <person name="Coelho M.A."/>
        </authorList>
    </citation>
    <scope>NUCLEOTIDE SEQUENCE</scope>
    <source>
        <strain evidence="1">CBS 14135</strain>
    </source>
</reference>
<accession>A0AAF0DXL6</accession>
<evidence type="ECO:0000313" key="1">
    <source>
        <dbReference type="EMBL" id="WFC95440.1"/>
    </source>
</evidence>
<sequence>MASSDVQLQHTQVSAAGTIEPSHVGALLEALSRKINVPPTTFVTRETFLRRSDDESAQALEMSDSQWSNVRRAREHMRITMRTESGVSYMALPLPPAPPGSTPNLLVRSVVLVEDLTPTPTSTTPSPIDGVTVFTTPLDRLGALAMHHAGWNELVYLLNWTPYAEQLVYGLRYVLHSDNPLVLNELRVYCTADSDMSGDDTRAHPKHIFHVRALSSFRSDVGPGVPKFRQDESAAALQYAKQHVEQLRKSLESIVPLHRDS</sequence>
<dbReference type="EMBL" id="CP119952">
    <property type="protein sequence ID" value="WFC95440.1"/>
    <property type="molecule type" value="Genomic_DNA"/>
</dbReference>
<name>A0AAF0DXL6_9BASI</name>
<keyword evidence="2" id="KW-1185">Reference proteome</keyword>
<gene>
    <name evidence="1" type="ORF">MBRA1_002088</name>
</gene>
<organism evidence="1 2">
    <name type="scientific">Malassezia brasiliensis</name>
    <dbReference type="NCBI Taxonomy" id="1821822"/>
    <lineage>
        <taxon>Eukaryota</taxon>
        <taxon>Fungi</taxon>
        <taxon>Dikarya</taxon>
        <taxon>Basidiomycota</taxon>
        <taxon>Ustilaginomycotina</taxon>
        <taxon>Malasseziomycetes</taxon>
        <taxon>Malasseziales</taxon>
        <taxon>Malasseziaceae</taxon>
        <taxon>Malassezia</taxon>
    </lineage>
</organism>
<dbReference type="AlphaFoldDB" id="A0AAF0DXL6"/>
<protein>
    <submittedName>
        <fullName evidence="1">Uncharacterized protein</fullName>
    </submittedName>
</protein>